<feature type="compositionally biased region" description="Basic and acidic residues" evidence="1">
    <location>
        <begin position="242"/>
        <end position="254"/>
    </location>
</feature>
<feature type="compositionally biased region" description="Basic and acidic residues" evidence="1">
    <location>
        <begin position="273"/>
        <end position="286"/>
    </location>
</feature>
<evidence type="ECO:0000313" key="2">
    <source>
        <dbReference type="EMBL" id="RYO83283.1"/>
    </source>
</evidence>
<proteinExistence type="predicted"/>
<sequence length="321" mass="33438">MESITSAAAAAAKAVWGENTTQQQHGDEPASGQIGNTAKGEPYDAGNLDQPENKTTGAAVLGENITQQQHHGEEPVSGQTGNTRKGEPYDAGNLDEPENRPTGVTPDEKPLTGHNGSAEFAKGTGTATTTESTPDHPSADLKTRDVSADTTQSQNDVRDPQNPHTNPKSAPTDVDNTGEGLSKAQKLEGSGPKPLEAIAKEHGGDASNREFKPTSSTSGVSGTSTNPVNETASEDGVNGPRSQDKREGSGEHYVKSSGLQADGGDFDVTKPGAGREADRLIEEKGIHNPNGDSPKKGVSTESKSGEKKGLGQKIKDKLHRH</sequence>
<feature type="compositionally biased region" description="Basic and acidic residues" evidence="1">
    <location>
        <begin position="198"/>
        <end position="212"/>
    </location>
</feature>
<keyword evidence="3" id="KW-1185">Reference proteome</keyword>
<comment type="caution">
    <text evidence="2">The sequence shown here is derived from an EMBL/GenBank/DDBJ whole genome shotgun (WGS) entry which is preliminary data.</text>
</comment>
<evidence type="ECO:0008006" key="4">
    <source>
        <dbReference type="Google" id="ProtNLM"/>
    </source>
</evidence>
<name>A0ABY0H2P4_9PEZI</name>
<feature type="compositionally biased region" description="Basic and acidic residues" evidence="1">
    <location>
        <begin position="133"/>
        <end position="147"/>
    </location>
</feature>
<evidence type="ECO:0000313" key="3">
    <source>
        <dbReference type="Proteomes" id="UP000294003"/>
    </source>
</evidence>
<feature type="compositionally biased region" description="Low complexity" evidence="1">
    <location>
        <begin position="214"/>
        <end position="225"/>
    </location>
</feature>
<dbReference type="EMBL" id="QJNS01000192">
    <property type="protein sequence ID" value="RYO83283.1"/>
    <property type="molecule type" value="Genomic_DNA"/>
</dbReference>
<dbReference type="Proteomes" id="UP000294003">
    <property type="component" value="Unassembled WGS sequence"/>
</dbReference>
<organism evidence="2 3">
    <name type="scientific">Monosporascus cannonballus</name>
    <dbReference type="NCBI Taxonomy" id="155416"/>
    <lineage>
        <taxon>Eukaryota</taxon>
        <taxon>Fungi</taxon>
        <taxon>Dikarya</taxon>
        <taxon>Ascomycota</taxon>
        <taxon>Pezizomycotina</taxon>
        <taxon>Sordariomycetes</taxon>
        <taxon>Xylariomycetidae</taxon>
        <taxon>Xylariales</taxon>
        <taxon>Xylariales incertae sedis</taxon>
        <taxon>Monosporascus</taxon>
    </lineage>
</organism>
<gene>
    <name evidence="2" type="ORF">DL762_006192</name>
</gene>
<feature type="region of interest" description="Disordered" evidence="1">
    <location>
        <begin position="1"/>
        <end position="321"/>
    </location>
</feature>
<accession>A0ABY0H2P4</accession>
<feature type="compositionally biased region" description="Basic and acidic residues" evidence="1">
    <location>
        <begin position="303"/>
        <end position="315"/>
    </location>
</feature>
<reference evidence="2 3" key="1">
    <citation type="submission" date="2018-06" db="EMBL/GenBank/DDBJ databases">
        <title>Complete Genomes of Monosporascus.</title>
        <authorList>
            <person name="Robinson A.J."/>
            <person name="Natvig D.O."/>
        </authorList>
    </citation>
    <scope>NUCLEOTIDE SEQUENCE [LARGE SCALE GENOMIC DNA]</scope>
    <source>
        <strain evidence="2 3">CBS 609.92</strain>
    </source>
</reference>
<protein>
    <recommendedName>
        <fullName evidence="4">Hypervirulence associated protein TUDOR domain-containing protein</fullName>
    </recommendedName>
</protein>
<evidence type="ECO:0000256" key="1">
    <source>
        <dbReference type="SAM" id="MobiDB-lite"/>
    </source>
</evidence>